<evidence type="ECO:0000256" key="10">
    <source>
        <dbReference type="ARBA" id="ARBA00022889"/>
    </source>
</evidence>
<dbReference type="VEuPathDB" id="TriTrypDB:Lsey_0008_0580"/>
<comment type="cofactor">
    <cofactor evidence="20">
        <name>Zn(2+)</name>
        <dbReference type="ChEBI" id="CHEBI:29105"/>
    </cofactor>
    <text evidence="20">Binds 1 zinc ion per subunit.</text>
</comment>
<dbReference type="InterPro" id="IPR001577">
    <property type="entry name" value="Peptidase_M8"/>
</dbReference>
<keyword evidence="7 22" id="KW-0732">Signal</keyword>
<evidence type="ECO:0000256" key="9">
    <source>
        <dbReference type="ARBA" id="ARBA00022833"/>
    </source>
</evidence>
<evidence type="ECO:0000256" key="14">
    <source>
        <dbReference type="ARBA" id="ARBA00023157"/>
    </source>
</evidence>
<dbReference type="SUPFAM" id="SSF55486">
    <property type="entry name" value="Metalloproteases ('zincins'), catalytic domain"/>
    <property type="match status" value="2"/>
</dbReference>
<dbReference type="GO" id="GO:0006508">
    <property type="term" value="P:proteolysis"/>
    <property type="evidence" value="ECO:0007669"/>
    <property type="project" value="UniProtKB-KW"/>
</dbReference>
<protein>
    <recommendedName>
        <fullName evidence="4">leishmanolysin</fullName>
        <ecNumber evidence="4">3.4.24.36</ecNumber>
    </recommendedName>
    <alternativeName>
        <fullName evidence="17">Cell surface protease</fullName>
    </alternativeName>
    <alternativeName>
        <fullName evidence="18">Major surface glycoprotein</fullName>
    </alternativeName>
    <alternativeName>
        <fullName evidence="16">Protein gp63</fullName>
    </alternativeName>
</protein>
<reference evidence="23 24" key="1">
    <citation type="journal article" date="2015" name="PLoS Pathog.">
        <title>Leptomonas seymouri: Adaptations to the Dixenous Life Cycle Analyzed by Genome Sequencing, Transcriptome Profiling and Co-infection with Leishmania donovani.</title>
        <authorList>
            <person name="Kraeva N."/>
            <person name="Butenko A."/>
            <person name="Hlavacova J."/>
            <person name="Kostygov A."/>
            <person name="Myskova J."/>
            <person name="Grybchuk D."/>
            <person name="Lestinova T."/>
            <person name="Votypka J."/>
            <person name="Volf P."/>
            <person name="Opperdoes F."/>
            <person name="Flegontov P."/>
            <person name="Lukes J."/>
            <person name="Yurchenko V."/>
        </authorList>
    </citation>
    <scope>NUCLEOTIDE SEQUENCE [LARGE SCALE GENOMIC DNA]</scope>
    <source>
        <strain evidence="23 24">ATCC 30220</strain>
    </source>
</reference>
<dbReference type="PANTHER" id="PTHR10942">
    <property type="entry name" value="LEISHMANOLYSIN-LIKE PEPTIDASE"/>
    <property type="match status" value="1"/>
</dbReference>
<dbReference type="GO" id="GO:0007155">
    <property type="term" value="P:cell adhesion"/>
    <property type="evidence" value="ECO:0007669"/>
    <property type="project" value="UniProtKB-KW"/>
</dbReference>
<keyword evidence="21" id="KW-1133">Transmembrane helix</keyword>
<evidence type="ECO:0000256" key="20">
    <source>
        <dbReference type="PIRSR" id="PIRSR601577-2"/>
    </source>
</evidence>
<proteinExistence type="inferred from homology"/>
<keyword evidence="14" id="KW-1015">Disulfide bond</keyword>
<evidence type="ECO:0000256" key="11">
    <source>
        <dbReference type="ARBA" id="ARBA00023049"/>
    </source>
</evidence>
<keyword evidence="21" id="KW-0812">Transmembrane</keyword>
<feature type="chain" id="PRO_5005874033" description="leishmanolysin" evidence="22">
    <location>
        <begin position="24"/>
        <end position="1322"/>
    </location>
</feature>
<evidence type="ECO:0000256" key="4">
    <source>
        <dbReference type="ARBA" id="ARBA00012397"/>
    </source>
</evidence>
<dbReference type="OrthoDB" id="262619at2759"/>
<dbReference type="Gene3D" id="3.90.132.10">
    <property type="entry name" value="Leishmanolysin , domain 2"/>
    <property type="match status" value="1"/>
</dbReference>
<evidence type="ECO:0000256" key="21">
    <source>
        <dbReference type="SAM" id="Phobius"/>
    </source>
</evidence>
<dbReference type="Pfam" id="PF01457">
    <property type="entry name" value="Peptidase_M8"/>
    <property type="match status" value="2"/>
</dbReference>
<sequence length="1322" mass="141573">MRAQLLVTLILLAVLSNSGLVASDAPASYHRCIHGHSHAFQTITKTAARLNVEYIQSDTSRADVTKPFSLPDAADSFLPVKPLRSVSALSAELPTGASGHDGPAAASQPRRYESYPPFRIHFDVSHLFSARHFCTSVGSQRSNKLGGNVTCGQDDLFSSWKRDFLLHRLIPRLGSSVEEWLSLKDVRAEERKESAGTPRYSAENRTSRVIVPQGICGSAVVIPESHSIKGVYNTDFVVYVLAAPLQDTVTTASARGSASSSSRTIAWASYCALDRRTERPLVAVMNFVPSSLVMRETLSVSAEAASASFWQRAVKRPLSFFSPVRAAHAGATERQLRKAVYDANEAMISYYSQWTAQHHRSLLHELLHALGFSPSQLQRYALRVATGRDSAATATNASMFIVSPKVIAAVRSWMNCSHAKRLPGAALEQSGLQGTVGAHWERLQFHDDLMAGVVSPNAALSGMTIAFFDSLPYYHANRLFAEHSIWGYRAGCSFAEGLCKPLRRFAAFREANANRSLSGFSQPTDGASLTRAKYWCEATTSSSAGHTQCTADRRAIGFCFAERGSLSRGNSKGGQWRSSSMTSAESRGLSLLMEGCPIVEPYSNRVCDSSTDFEFAFGDTPGTDSTGDNAHHQRRVLVEDQGYYFGPYSRCFASSDIRRLDRFAQRSLGKLMPQTLNATAGDGAPLSLPLSSLYQTPVPHTLVTTRCFRTRCVNDGTAVEVRVGTEWIACPVDGSPGVVAVSPASGYAGWVGCEAAALYCADATQLQQPARLVSTPPLAIGKANSVVLPFYRVTVTCSISLNAVESLHPLARVADAAGAFRMALVDSDRAFQAALQKDLARHRAKRSLAPLGAAMEQRAVGATRLTSATFAMLADVEGDPGRRDQSNGGSFPLQWEALVSADLEVVARDSDEALTITRSWIATTSPTANASRPIADDALLSEVALMSTAEWLSRASCAALAFRRCENANSSCLLGIDERGTPSTSPSVLVAETTAVGLAASEQAACPVGNPTRPFPVTWNASARNHAASLSVVGPLDVSEQNGGAADFLEVAFIRLRLRFNSADATSVFSFASTAKVGRVVAHTAEEWVSRPTTLLALTKDLSSLLGLSSQMVRVAFISHSAKTPELTKEKAKTPHSETAFDASHFFSQNTIDVGLGVSLPVLGEVPAWGRTGSGVSAAGTGSSTSLTWAAFTERVRAAWQLLLTELVDRATAEGSSLCLLRHASALLTEQQRYWVADEADGANLTFRVKCPVALNAVVGVRAPRAGASAEDLLGGSGKAKAKPWWGRRVTKMGGFTVTVAAVLGSVLVAALLLLCGYRYGR</sequence>
<dbReference type="PANTHER" id="PTHR10942:SF0">
    <property type="entry name" value="LEISHMANOLYSIN-LIKE PEPTIDASE"/>
    <property type="match status" value="1"/>
</dbReference>
<dbReference type="GO" id="GO:0005737">
    <property type="term" value="C:cytoplasm"/>
    <property type="evidence" value="ECO:0007669"/>
    <property type="project" value="TreeGrafter"/>
</dbReference>
<comment type="similarity">
    <text evidence="3">Belongs to the peptidase M8 family.</text>
</comment>
<evidence type="ECO:0000256" key="3">
    <source>
        <dbReference type="ARBA" id="ARBA00005860"/>
    </source>
</evidence>
<dbReference type="Gene3D" id="3.10.170.20">
    <property type="match status" value="1"/>
</dbReference>
<dbReference type="GO" id="GO:0046872">
    <property type="term" value="F:metal ion binding"/>
    <property type="evidence" value="ECO:0007669"/>
    <property type="project" value="UniProtKB-KW"/>
</dbReference>
<dbReference type="GO" id="GO:0004222">
    <property type="term" value="F:metalloendopeptidase activity"/>
    <property type="evidence" value="ECO:0007669"/>
    <property type="project" value="InterPro"/>
</dbReference>
<evidence type="ECO:0000256" key="22">
    <source>
        <dbReference type="SAM" id="SignalP"/>
    </source>
</evidence>
<feature type="active site" evidence="19">
    <location>
        <position position="303"/>
    </location>
</feature>
<keyword evidence="9 20" id="KW-0862">Zinc</keyword>
<evidence type="ECO:0000256" key="19">
    <source>
        <dbReference type="PIRSR" id="PIRSR601577-1"/>
    </source>
</evidence>
<keyword evidence="11 20" id="KW-0482">Metalloprotease</keyword>
<feature type="transmembrane region" description="Helical" evidence="21">
    <location>
        <begin position="1293"/>
        <end position="1316"/>
    </location>
</feature>
<evidence type="ECO:0000256" key="2">
    <source>
        <dbReference type="ARBA" id="ARBA00004370"/>
    </source>
</evidence>
<comment type="catalytic activity">
    <reaction evidence="1">
        <text>Preference for hydrophobic residues at P1 and P1' and basic residues at P2' and P3'. A model nonapeptide is cleaved at -Ala-Tyr-|-Leu-Lys-Lys-.</text>
        <dbReference type="EC" id="3.4.24.36"/>
    </reaction>
</comment>
<evidence type="ECO:0000256" key="6">
    <source>
        <dbReference type="ARBA" id="ARBA00022723"/>
    </source>
</evidence>
<keyword evidence="15" id="KW-0325">Glycoprotein</keyword>
<evidence type="ECO:0000313" key="24">
    <source>
        <dbReference type="Proteomes" id="UP000038009"/>
    </source>
</evidence>
<evidence type="ECO:0000256" key="5">
    <source>
        <dbReference type="ARBA" id="ARBA00022670"/>
    </source>
</evidence>
<keyword evidence="13" id="KW-0865">Zymogen</keyword>
<keyword evidence="8" id="KW-0378">Hydrolase</keyword>
<accession>A0A0N1IMN4</accession>
<feature type="signal peptide" evidence="22">
    <location>
        <begin position="1"/>
        <end position="23"/>
    </location>
</feature>
<keyword evidence="12 21" id="KW-0472">Membrane</keyword>
<dbReference type="OMA" id="LYCADAT"/>
<evidence type="ECO:0000256" key="13">
    <source>
        <dbReference type="ARBA" id="ARBA00023145"/>
    </source>
</evidence>
<dbReference type="EMBL" id="LJSK01000008">
    <property type="protein sequence ID" value="KPI90271.1"/>
    <property type="molecule type" value="Genomic_DNA"/>
</dbReference>
<evidence type="ECO:0000256" key="1">
    <source>
        <dbReference type="ARBA" id="ARBA00001249"/>
    </source>
</evidence>
<evidence type="ECO:0000256" key="16">
    <source>
        <dbReference type="ARBA" id="ARBA00030640"/>
    </source>
</evidence>
<comment type="caution">
    <text evidence="23">The sequence shown here is derived from an EMBL/GenBank/DDBJ whole genome shotgun (WGS) entry which is preliminary data.</text>
</comment>
<keyword evidence="24" id="KW-1185">Reference proteome</keyword>
<dbReference type="EC" id="3.4.24.36" evidence="4"/>
<evidence type="ECO:0000256" key="12">
    <source>
        <dbReference type="ARBA" id="ARBA00023136"/>
    </source>
</evidence>
<evidence type="ECO:0000256" key="7">
    <source>
        <dbReference type="ARBA" id="ARBA00022729"/>
    </source>
</evidence>
<evidence type="ECO:0000256" key="8">
    <source>
        <dbReference type="ARBA" id="ARBA00022801"/>
    </source>
</evidence>
<evidence type="ECO:0000256" key="15">
    <source>
        <dbReference type="ARBA" id="ARBA00023180"/>
    </source>
</evidence>
<evidence type="ECO:0000256" key="18">
    <source>
        <dbReference type="ARBA" id="ARBA00032290"/>
    </source>
</evidence>
<evidence type="ECO:0000313" key="23">
    <source>
        <dbReference type="EMBL" id="KPI90271.1"/>
    </source>
</evidence>
<keyword evidence="6 20" id="KW-0479">Metal-binding</keyword>
<evidence type="ECO:0000256" key="17">
    <source>
        <dbReference type="ARBA" id="ARBA00030707"/>
    </source>
</evidence>
<dbReference type="Proteomes" id="UP000038009">
    <property type="component" value="Unassembled WGS sequence"/>
</dbReference>
<organism evidence="23 24">
    <name type="scientific">Leptomonas seymouri</name>
    <dbReference type="NCBI Taxonomy" id="5684"/>
    <lineage>
        <taxon>Eukaryota</taxon>
        <taxon>Discoba</taxon>
        <taxon>Euglenozoa</taxon>
        <taxon>Kinetoplastea</taxon>
        <taxon>Metakinetoplastina</taxon>
        <taxon>Trypanosomatida</taxon>
        <taxon>Trypanosomatidae</taxon>
        <taxon>Leishmaniinae</taxon>
        <taxon>Leptomonas</taxon>
    </lineage>
</organism>
<comment type="subcellular location">
    <subcellularLocation>
        <location evidence="2">Membrane</location>
    </subcellularLocation>
</comment>
<name>A0A0N1IMN4_LEPSE</name>
<dbReference type="GO" id="GO:0016020">
    <property type="term" value="C:membrane"/>
    <property type="evidence" value="ECO:0007669"/>
    <property type="project" value="UniProtKB-SubCell"/>
</dbReference>
<keyword evidence="10" id="KW-0130">Cell adhesion</keyword>
<keyword evidence="5 23" id="KW-0645">Protease</keyword>
<gene>
    <name evidence="23" type="ORF">ABL78_0653</name>
</gene>
<feature type="binding site" evidence="20">
    <location>
        <position position="439"/>
    </location>
    <ligand>
        <name>Zn(2+)</name>
        <dbReference type="ChEBI" id="CHEBI:29105"/>
        <note>catalytic</note>
    </ligand>
</feature>